<evidence type="ECO:0000256" key="1">
    <source>
        <dbReference type="ARBA" id="ARBA00022574"/>
    </source>
</evidence>
<dbReference type="Pfam" id="PF00400">
    <property type="entry name" value="WD40"/>
    <property type="match status" value="1"/>
</dbReference>
<sequence length="332" mass="37849">MERQRETNKTILCVKYTEEFENVAAGFSDGMIRLFKSSDGEIVRTLYDSEIQQSTSPVTSIQHRPVSKNYPIVNCLTCTYSNGCVKSWNYNYGQCIYTIREKRQTYGITYHPRLPKFITYGDDLKVYLYDEETRTQERILSASEVPGSLDGHASRIFAACFNPRSNHELITGGWDDVVYFWDLRQPHALRHLSQIHICGEGLDISPRGTEILSCSWRRENPLQLYDYATGELIVTMEPDVHESLLYCGKFMTKDFIMVGGSDQNTFRVVDLQTYASVGTITGLSGGVYDVDIGPKKTKRIQKDAPRSKMQELSSLPRVAFVSGNKLYQVDFL</sequence>
<evidence type="ECO:0000313" key="4">
    <source>
        <dbReference type="EMBL" id="KAK4875116.1"/>
    </source>
</evidence>
<dbReference type="InterPro" id="IPR019775">
    <property type="entry name" value="WD40_repeat_CS"/>
</dbReference>
<name>A0AAN7S7G5_9COLE</name>
<comment type="caution">
    <text evidence="4">The sequence shown here is derived from an EMBL/GenBank/DDBJ whole genome shotgun (WGS) entry which is preliminary data.</text>
</comment>
<dbReference type="InterPro" id="IPR001680">
    <property type="entry name" value="WD40_rpt"/>
</dbReference>
<evidence type="ECO:0000256" key="3">
    <source>
        <dbReference type="PROSITE-ProRule" id="PRU00221"/>
    </source>
</evidence>
<proteinExistence type="predicted"/>
<dbReference type="EMBL" id="JARPUR010000005">
    <property type="protein sequence ID" value="KAK4875116.1"/>
    <property type="molecule type" value="Genomic_DNA"/>
</dbReference>
<dbReference type="SUPFAM" id="SSF50978">
    <property type="entry name" value="WD40 repeat-like"/>
    <property type="match status" value="1"/>
</dbReference>
<keyword evidence="1 3" id="KW-0853">WD repeat</keyword>
<dbReference type="InterPro" id="IPR036322">
    <property type="entry name" value="WD40_repeat_dom_sf"/>
</dbReference>
<dbReference type="Proteomes" id="UP001353858">
    <property type="component" value="Unassembled WGS sequence"/>
</dbReference>
<feature type="repeat" description="WD" evidence="3">
    <location>
        <begin position="149"/>
        <end position="191"/>
    </location>
</feature>
<protein>
    <submittedName>
        <fullName evidence="4">Uncharacterized protein</fullName>
    </submittedName>
</protein>
<accession>A0AAN7S7G5</accession>
<dbReference type="PANTHER" id="PTHR47822">
    <property type="entry name" value="CARBOHYDRATE BINDING DOMAIN CONTAINING PROTEIN"/>
    <property type="match status" value="1"/>
</dbReference>
<gene>
    <name evidence="4" type="ORF">RN001_011538</name>
</gene>
<keyword evidence="2" id="KW-0677">Repeat</keyword>
<organism evidence="4 5">
    <name type="scientific">Aquatica leii</name>
    <dbReference type="NCBI Taxonomy" id="1421715"/>
    <lineage>
        <taxon>Eukaryota</taxon>
        <taxon>Metazoa</taxon>
        <taxon>Ecdysozoa</taxon>
        <taxon>Arthropoda</taxon>
        <taxon>Hexapoda</taxon>
        <taxon>Insecta</taxon>
        <taxon>Pterygota</taxon>
        <taxon>Neoptera</taxon>
        <taxon>Endopterygota</taxon>
        <taxon>Coleoptera</taxon>
        <taxon>Polyphaga</taxon>
        <taxon>Elateriformia</taxon>
        <taxon>Elateroidea</taxon>
        <taxon>Lampyridae</taxon>
        <taxon>Luciolinae</taxon>
        <taxon>Aquatica</taxon>
    </lineage>
</organism>
<reference evidence="5" key="1">
    <citation type="submission" date="2023-01" db="EMBL/GenBank/DDBJ databases">
        <title>Key to firefly adult light organ development and bioluminescence: homeobox transcription factors regulate luciferase expression and transportation to peroxisome.</title>
        <authorList>
            <person name="Fu X."/>
        </authorList>
    </citation>
    <scope>NUCLEOTIDE SEQUENCE [LARGE SCALE GENOMIC DNA]</scope>
</reference>
<dbReference type="PANTHER" id="PTHR47822:SF2">
    <property type="entry name" value="F-BOX AND WD-40 DOMAIN PROTEIN 7"/>
    <property type="match status" value="1"/>
</dbReference>
<keyword evidence="5" id="KW-1185">Reference proteome</keyword>
<evidence type="ECO:0000313" key="5">
    <source>
        <dbReference type="Proteomes" id="UP001353858"/>
    </source>
</evidence>
<dbReference type="InterPro" id="IPR015943">
    <property type="entry name" value="WD40/YVTN_repeat-like_dom_sf"/>
</dbReference>
<dbReference type="PROSITE" id="PS50294">
    <property type="entry name" value="WD_REPEATS_REGION"/>
    <property type="match status" value="1"/>
</dbReference>
<dbReference type="PROSITE" id="PS50082">
    <property type="entry name" value="WD_REPEATS_2"/>
    <property type="match status" value="1"/>
</dbReference>
<dbReference type="PROSITE" id="PS00678">
    <property type="entry name" value="WD_REPEATS_1"/>
    <property type="match status" value="1"/>
</dbReference>
<evidence type="ECO:0000256" key="2">
    <source>
        <dbReference type="ARBA" id="ARBA00022737"/>
    </source>
</evidence>
<dbReference type="AlphaFoldDB" id="A0AAN7S7G5"/>
<dbReference type="SMART" id="SM00320">
    <property type="entry name" value="WD40"/>
    <property type="match status" value="4"/>
</dbReference>
<dbReference type="Gene3D" id="2.130.10.10">
    <property type="entry name" value="YVTN repeat-like/Quinoprotein amine dehydrogenase"/>
    <property type="match status" value="2"/>
</dbReference>